<evidence type="ECO:0000256" key="5">
    <source>
        <dbReference type="ARBA" id="ARBA00022801"/>
    </source>
</evidence>
<feature type="binding site" evidence="12">
    <location>
        <position position="191"/>
    </location>
    <ligand>
        <name>Zn(2+)</name>
        <dbReference type="ChEBI" id="CHEBI:29105"/>
        <note>catalytic</note>
    </ligand>
</feature>
<reference evidence="17" key="1">
    <citation type="submission" date="2016-11" db="UniProtKB">
        <authorList>
            <consortium name="WormBaseParasite"/>
        </authorList>
    </citation>
    <scope>IDENTIFICATION</scope>
</reference>
<evidence type="ECO:0000256" key="12">
    <source>
        <dbReference type="PROSITE-ProRule" id="PRU01211"/>
    </source>
</evidence>
<dbReference type="CDD" id="cd04280">
    <property type="entry name" value="ZnMc_astacin_like"/>
    <property type="match status" value="1"/>
</dbReference>
<feature type="binding site" evidence="12">
    <location>
        <position position="181"/>
    </location>
    <ligand>
        <name>Zn(2+)</name>
        <dbReference type="ChEBI" id="CHEBI:29105"/>
        <note>catalytic</note>
    </ligand>
</feature>
<evidence type="ECO:0000256" key="1">
    <source>
        <dbReference type="ARBA" id="ARBA00002657"/>
    </source>
</evidence>
<evidence type="ECO:0000256" key="3">
    <source>
        <dbReference type="ARBA" id="ARBA00022723"/>
    </source>
</evidence>
<feature type="signal peptide" evidence="13">
    <location>
        <begin position="1"/>
        <end position="18"/>
    </location>
</feature>
<feature type="active site" evidence="12">
    <location>
        <position position="182"/>
    </location>
</feature>
<dbReference type="Pfam" id="PF01400">
    <property type="entry name" value="Astacin"/>
    <property type="match status" value="1"/>
</dbReference>
<dbReference type="Gene3D" id="3.40.390.10">
    <property type="entry name" value="Collagenase (Catalytic Domain)"/>
    <property type="match status" value="1"/>
</dbReference>
<evidence type="ECO:0000313" key="17">
    <source>
        <dbReference type="WBParaSite" id="L893_g485.t1"/>
    </source>
</evidence>
<comment type="function">
    <text evidence="1">Metalloprotease.</text>
</comment>
<dbReference type="EC" id="3.4.24.-" evidence="13"/>
<organism evidence="16 17">
    <name type="scientific">Steinernema glaseri</name>
    <dbReference type="NCBI Taxonomy" id="37863"/>
    <lineage>
        <taxon>Eukaryota</taxon>
        <taxon>Metazoa</taxon>
        <taxon>Ecdysozoa</taxon>
        <taxon>Nematoda</taxon>
        <taxon>Chromadorea</taxon>
        <taxon>Rhabditida</taxon>
        <taxon>Tylenchina</taxon>
        <taxon>Panagrolaimomorpha</taxon>
        <taxon>Strongyloidoidea</taxon>
        <taxon>Steinernematidae</taxon>
        <taxon>Steinernema</taxon>
    </lineage>
</organism>
<evidence type="ECO:0000256" key="11">
    <source>
        <dbReference type="PROSITE-ProRule" id="PRU01005"/>
    </source>
</evidence>
<keyword evidence="3 12" id="KW-0479">Metal-binding</keyword>
<feature type="domain" description="ShKT" evidence="14">
    <location>
        <begin position="303"/>
        <end position="339"/>
    </location>
</feature>
<dbReference type="InterPro" id="IPR024079">
    <property type="entry name" value="MetalloPept_cat_dom_sf"/>
</dbReference>
<feature type="disulfide bond" evidence="11">
    <location>
        <begin position="352"/>
        <end position="386"/>
    </location>
</feature>
<dbReference type="FunFam" id="3.40.390.10:FF:000015">
    <property type="entry name" value="Meprin A subunit"/>
    <property type="match status" value="1"/>
</dbReference>
<dbReference type="GO" id="GO:0004222">
    <property type="term" value="F:metalloendopeptidase activity"/>
    <property type="evidence" value="ECO:0007669"/>
    <property type="project" value="UniProtKB-UniRule"/>
</dbReference>
<protein>
    <recommendedName>
        <fullName evidence="13">Metalloendopeptidase</fullName>
        <ecNumber evidence="13">3.4.24.-</ecNumber>
    </recommendedName>
</protein>
<dbReference type="AlphaFoldDB" id="A0A1I8AF85"/>
<feature type="domain" description="ShKT" evidence="14">
    <location>
        <begin position="352"/>
        <end position="386"/>
    </location>
</feature>
<dbReference type="PROSITE" id="PS51670">
    <property type="entry name" value="SHKT"/>
    <property type="match status" value="2"/>
</dbReference>
<dbReference type="SUPFAM" id="SSF55486">
    <property type="entry name" value="Metalloproteases ('zincins'), catalytic domain"/>
    <property type="match status" value="1"/>
</dbReference>
<proteinExistence type="predicted"/>
<dbReference type="SMART" id="SM00235">
    <property type="entry name" value="ZnMc"/>
    <property type="match status" value="1"/>
</dbReference>
<dbReference type="PRINTS" id="PR00480">
    <property type="entry name" value="ASTACIN"/>
</dbReference>
<feature type="domain" description="Peptidase M12A" evidence="15">
    <location>
        <begin position="89"/>
        <end position="284"/>
    </location>
</feature>
<keyword evidence="4 13" id="KW-0732">Signal</keyword>
<dbReference type="Gene3D" id="1.10.10.1940">
    <property type="match status" value="1"/>
</dbReference>
<keyword evidence="10" id="KW-0325">Glycoprotein</keyword>
<feature type="binding site" evidence="12">
    <location>
        <position position="185"/>
    </location>
    <ligand>
        <name>Zn(2+)</name>
        <dbReference type="ChEBI" id="CHEBI:29105"/>
        <note>catalytic</note>
    </ligand>
</feature>
<evidence type="ECO:0000256" key="13">
    <source>
        <dbReference type="RuleBase" id="RU361183"/>
    </source>
</evidence>
<dbReference type="SMART" id="SM00254">
    <property type="entry name" value="ShKT"/>
    <property type="match status" value="2"/>
</dbReference>
<evidence type="ECO:0000256" key="10">
    <source>
        <dbReference type="ARBA" id="ARBA00023180"/>
    </source>
</evidence>
<sequence length="431" mass="47465">MLWRIFFVAVVCCGGCRAAATLSSKDVVDRALPATETVLGPQDFASAPEKEIDLRQLGIAVPDDPTLGNHSEGDIASPQLNGVQGVARDAIRQTYRKWPGGEIPYSLSSQYGSYARSVIAKAMAEYHSKTCIRFVPRDERRHRDYVFIHPDDGCYSLVGRTGGRQPLSLDSGCIQTGTIVHELMHSVGFFHEQSRTDRDQFIEIRWENVMKGADDQFEKYGPAVIQDLGEPYDYSSIMHYGPYAFSDNGKRTIVALKAGADRMGQRVAFSDLDLRKINKLYECPQPGPQGNSVVEAPAPAQVCEDNNWRCRFWAISMLGYCDSYEEIRTIVCPKSCGTCSSPGFGPSEVPQCQDKHPNCVLWRQLGQCDEQSSAMRSLCAASCGLCSAQNPPSPSGICSDQGAGFFTCKSALLLGRCERHRVDCARTCGFC</sequence>
<keyword evidence="7 12" id="KW-0482">Metalloprotease</keyword>
<dbReference type="Pfam" id="PF01549">
    <property type="entry name" value="ShK"/>
    <property type="match status" value="2"/>
</dbReference>
<keyword evidence="16" id="KW-1185">Reference proteome</keyword>
<accession>A0A1I8AF85</accession>
<evidence type="ECO:0000256" key="4">
    <source>
        <dbReference type="ARBA" id="ARBA00022729"/>
    </source>
</evidence>
<dbReference type="WBParaSite" id="L893_g485.t1">
    <property type="protein sequence ID" value="L893_g485.t1"/>
    <property type="gene ID" value="L893_g485"/>
</dbReference>
<evidence type="ECO:0000259" key="15">
    <source>
        <dbReference type="PROSITE" id="PS51864"/>
    </source>
</evidence>
<evidence type="ECO:0000313" key="16">
    <source>
        <dbReference type="Proteomes" id="UP000095287"/>
    </source>
</evidence>
<dbReference type="GO" id="GO:0008270">
    <property type="term" value="F:zinc ion binding"/>
    <property type="evidence" value="ECO:0007669"/>
    <property type="project" value="UniProtKB-UniRule"/>
</dbReference>
<dbReference type="PANTHER" id="PTHR10127:SF818">
    <property type="entry name" value="ZINC METALLOPROTEINASE NAS-4"/>
    <property type="match status" value="1"/>
</dbReference>
<comment type="caution">
    <text evidence="11">Lacks conserved residue(s) required for the propagation of feature annotation.</text>
</comment>
<name>A0A1I8AF85_9BILA</name>
<dbReference type="PROSITE" id="PS51864">
    <property type="entry name" value="ASTACIN"/>
    <property type="match status" value="1"/>
</dbReference>
<dbReference type="InterPro" id="IPR006026">
    <property type="entry name" value="Peptidase_Metallo"/>
</dbReference>
<feature type="chain" id="PRO_5009030020" description="Metalloendopeptidase" evidence="13">
    <location>
        <begin position="19"/>
        <end position="431"/>
    </location>
</feature>
<keyword evidence="9 11" id="KW-1015">Disulfide bond</keyword>
<evidence type="ECO:0000256" key="6">
    <source>
        <dbReference type="ARBA" id="ARBA00022833"/>
    </source>
</evidence>
<comment type="cofactor">
    <cofactor evidence="12 13">
        <name>Zn(2+)</name>
        <dbReference type="ChEBI" id="CHEBI:29105"/>
    </cofactor>
    <text evidence="12 13">Binds 1 zinc ion per subunit.</text>
</comment>
<dbReference type="InterPro" id="IPR003582">
    <property type="entry name" value="ShKT_dom"/>
</dbReference>
<keyword evidence="5 12" id="KW-0378">Hydrolase</keyword>
<dbReference type="InterPro" id="IPR034035">
    <property type="entry name" value="Astacin-like_dom"/>
</dbReference>
<dbReference type="GO" id="GO:0006508">
    <property type="term" value="P:proteolysis"/>
    <property type="evidence" value="ECO:0007669"/>
    <property type="project" value="UniProtKB-KW"/>
</dbReference>
<dbReference type="PANTHER" id="PTHR10127">
    <property type="entry name" value="DISCOIDIN, CUB, EGF, LAMININ , AND ZINC METALLOPROTEASE DOMAIN CONTAINING"/>
    <property type="match status" value="1"/>
</dbReference>
<keyword evidence="6 12" id="KW-0862">Zinc</keyword>
<dbReference type="Proteomes" id="UP000095287">
    <property type="component" value="Unplaced"/>
</dbReference>
<dbReference type="InterPro" id="IPR001506">
    <property type="entry name" value="Peptidase_M12A"/>
</dbReference>
<evidence type="ECO:0000256" key="2">
    <source>
        <dbReference type="ARBA" id="ARBA00022670"/>
    </source>
</evidence>
<evidence type="ECO:0000259" key="14">
    <source>
        <dbReference type="PROSITE" id="PS51670"/>
    </source>
</evidence>
<evidence type="ECO:0000256" key="8">
    <source>
        <dbReference type="ARBA" id="ARBA00023145"/>
    </source>
</evidence>
<evidence type="ECO:0000256" key="7">
    <source>
        <dbReference type="ARBA" id="ARBA00023049"/>
    </source>
</evidence>
<keyword evidence="2 12" id="KW-0645">Protease</keyword>
<evidence type="ECO:0000256" key="9">
    <source>
        <dbReference type="ARBA" id="ARBA00023157"/>
    </source>
</evidence>
<keyword evidence="8" id="KW-0865">Zymogen</keyword>